<dbReference type="InterPro" id="IPR029063">
    <property type="entry name" value="SAM-dependent_MTases_sf"/>
</dbReference>
<dbReference type="Proteomes" id="UP000007013">
    <property type="component" value="Chromosome"/>
</dbReference>
<dbReference type="GO" id="GO:0008171">
    <property type="term" value="F:O-methyltransferase activity"/>
    <property type="evidence" value="ECO:0007669"/>
    <property type="project" value="TreeGrafter"/>
</dbReference>
<keyword evidence="3" id="KW-1185">Reference proteome</keyword>
<dbReference type="EMBL" id="CP001032">
    <property type="protein sequence ID" value="ACB77157.1"/>
    <property type="molecule type" value="Genomic_DNA"/>
</dbReference>
<dbReference type="Gene3D" id="3.40.50.150">
    <property type="entry name" value="Vaccinia Virus protein VP39"/>
    <property type="match status" value="1"/>
</dbReference>
<keyword evidence="2" id="KW-0808">Transferase</keyword>
<name>B1ZZ85_OPITP</name>
<accession>B1ZZ85</accession>
<keyword evidence="2" id="KW-0489">Methyltransferase</keyword>
<gene>
    <name evidence="2" type="ordered locus">Oter_3883</name>
</gene>
<dbReference type="GO" id="GO:0032259">
    <property type="term" value="P:methylation"/>
    <property type="evidence" value="ECO:0007669"/>
    <property type="project" value="UniProtKB-KW"/>
</dbReference>
<feature type="domain" description="Methyltransferase FkbM" evidence="1">
    <location>
        <begin position="29"/>
        <end position="191"/>
    </location>
</feature>
<reference evidence="2 3" key="1">
    <citation type="journal article" date="2011" name="J. Bacteriol.">
        <title>Genome sequence of the verrucomicrobium Opitutus terrae PB90-1, an abundant inhabitant of rice paddy soil ecosystems.</title>
        <authorList>
            <person name="van Passel M.W."/>
            <person name="Kant R."/>
            <person name="Palva A."/>
            <person name="Copeland A."/>
            <person name="Lucas S."/>
            <person name="Lapidus A."/>
            <person name="Glavina del Rio T."/>
            <person name="Pitluck S."/>
            <person name="Goltsman E."/>
            <person name="Clum A."/>
            <person name="Sun H."/>
            <person name="Schmutz J."/>
            <person name="Larimer F.W."/>
            <person name="Land M.L."/>
            <person name="Hauser L."/>
            <person name="Kyrpides N."/>
            <person name="Mikhailova N."/>
            <person name="Richardson P.P."/>
            <person name="Janssen P.H."/>
            <person name="de Vos W.M."/>
            <person name="Smidt H."/>
        </authorList>
    </citation>
    <scope>NUCLEOTIDE SEQUENCE [LARGE SCALE GENOMIC DNA]</scope>
    <source>
        <strain evidence="3">DSM 11246 / JCM 15787 / PB90-1</strain>
    </source>
</reference>
<dbReference type="Pfam" id="PF05050">
    <property type="entry name" value="Methyltransf_21"/>
    <property type="match status" value="1"/>
</dbReference>
<dbReference type="KEGG" id="ote:Oter_3883"/>
<dbReference type="OrthoDB" id="292760at2"/>
<dbReference type="eggNOG" id="COG2242">
    <property type="taxonomic scope" value="Bacteria"/>
</dbReference>
<dbReference type="HOGENOM" id="CLU_068034_1_0_0"/>
<protein>
    <submittedName>
        <fullName evidence="2">Methyltransferase FkbM family</fullName>
    </submittedName>
</protein>
<dbReference type="InterPro" id="IPR053188">
    <property type="entry name" value="FkbM_Methyltransferase"/>
</dbReference>
<evidence type="ECO:0000259" key="1">
    <source>
        <dbReference type="Pfam" id="PF05050"/>
    </source>
</evidence>
<sequence>MAATSADASWESFFSLLQRQGFRPRQIVDVGANHGLWTRGALQHFPTAEFLLIEPQGQLEAEVQDLVRQGFKLRWISAGVSDAPGRLPLTIAPQDCSSNFGMTPEAAAAHGYQQTTVEIRTLDEILATERLPVPDMLKIDAEGFDLKVLAGASDCIGKTDIILIEAGVCAMGIENTMAAVMARMTELGYKLIDVTDLNRSPRHGVLWLCELAFMRCGCPLLEKISSYQ</sequence>
<evidence type="ECO:0000313" key="3">
    <source>
        <dbReference type="Proteomes" id="UP000007013"/>
    </source>
</evidence>
<dbReference type="PANTHER" id="PTHR36973">
    <property type="entry name" value="SLL1456 PROTEIN-RELATED"/>
    <property type="match status" value="1"/>
</dbReference>
<dbReference type="InterPro" id="IPR006342">
    <property type="entry name" value="FkbM_mtfrase"/>
</dbReference>
<organism evidence="2 3">
    <name type="scientific">Opitutus terrae (strain DSM 11246 / JCM 15787 / PB90-1)</name>
    <dbReference type="NCBI Taxonomy" id="452637"/>
    <lineage>
        <taxon>Bacteria</taxon>
        <taxon>Pseudomonadati</taxon>
        <taxon>Verrucomicrobiota</taxon>
        <taxon>Opitutia</taxon>
        <taxon>Opitutales</taxon>
        <taxon>Opitutaceae</taxon>
        <taxon>Opitutus</taxon>
    </lineage>
</organism>
<dbReference type="AlphaFoldDB" id="B1ZZ85"/>
<dbReference type="SUPFAM" id="SSF53335">
    <property type="entry name" value="S-adenosyl-L-methionine-dependent methyltransferases"/>
    <property type="match status" value="1"/>
</dbReference>
<dbReference type="PANTHER" id="PTHR36973:SF4">
    <property type="entry name" value="NODULATION PROTEIN"/>
    <property type="match status" value="1"/>
</dbReference>
<proteinExistence type="predicted"/>
<evidence type="ECO:0000313" key="2">
    <source>
        <dbReference type="EMBL" id="ACB77157.1"/>
    </source>
</evidence>
<dbReference type="RefSeq" id="WP_012376686.1">
    <property type="nucleotide sequence ID" value="NC_010571.1"/>
</dbReference>
<dbReference type="STRING" id="452637.Oter_3883"/>
<dbReference type="NCBIfam" id="TIGR01444">
    <property type="entry name" value="fkbM_fam"/>
    <property type="match status" value="1"/>
</dbReference>